<dbReference type="EMBL" id="BQOL01000001">
    <property type="protein sequence ID" value="GKI18877.1"/>
    <property type="molecule type" value="Genomic_DNA"/>
</dbReference>
<dbReference type="InterPro" id="IPR037524">
    <property type="entry name" value="PA14/GLEYA"/>
</dbReference>
<dbReference type="Gene3D" id="3.20.20.80">
    <property type="entry name" value="Glycosidases"/>
    <property type="match status" value="1"/>
</dbReference>
<evidence type="ECO:0000256" key="3">
    <source>
        <dbReference type="ARBA" id="ARBA00012663"/>
    </source>
</evidence>
<keyword evidence="4" id="KW-0378">Hydrolase</keyword>
<dbReference type="InterPro" id="IPR011658">
    <property type="entry name" value="PA14_dom"/>
</dbReference>
<evidence type="ECO:0000256" key="4">
    <source>
        <dbReference type="ARBA" id="ARBA00022801"/>
    </source>
</evidence>
<evidence type="ECO:0000313" key="8">
    <source>
        <dbReference type="EMBL" id="GKI18877.1"/>
    </source>
</evidence>
<dbReference type="InterPro" id="IPR059177">
    <property type="entry name" value="GH29D-like_dom"/>
</dbReference>
<keyword evidence="5" id="KW-0326">Glycosidase</keyword>
<name>A0AA37KRL7_9BACT</name>
<evidence type="ECO:0000256" key="5">
    <source>
        <dbReference type="ARBA" id="ARBA00023295"/>
    </source>
</evidence>
<dbReference type="Gene3D" id="3.30.379.10">
    <property type="entry name" value="Chitobiase/beta-hexosaminidase domain 2-like"/>
    <property type="match status" value="1"/>
</dbReference>
<evidence type="ECO:0000313" key="9">
    <source>
        <dbReference type="Proteomes" id="UP001055105"/>
    </source>
</evidence>
<dbReference type="SUPFAM" id="SSF56988">
    <property type="entry name" value="Anthrax protective antigen"/>
    <property type="match status" value="1"/>
</dbReference>
<dbReference type="InterPro" id="IPR015882">
    <property type="entry name" value="HEX_bac_N"/>
</dbReference>
<dbReference type="Pfam" id="PF02838">
    <property type="entry name" value="Glyco_hydro_20b"/>
    <property type="match status" value="1"/>
</dbReference>
<dbReference type="SUPFAM" id="SSF51445">
    <property type="entry name" value="(Trans)glycosidases"/>
    <property type="match status" value="1"/>
</dbReference>
<proteinExistence type="inferred from homology"/>
<evidence type="ECO:0000256" key="1">
    <source>
        <dbReference type="ARBA" id="ARBA00001231"/>
    </source>
</evidence>
<dbReference type="RefSeq" id="WP_244076470.1">
    <property type="nucleotide sequence ID" value="NZ_AP025581.1"/>
</dbReference>
<dbReference type="SMART" id="SM00758">
    <property type="entry name" value="PA14"/>
    <property type="match status" value="1"/>
</dbReference>
<dbReference type="Proteomes" id="UP001055105">
    <property type="component" value="Unassembled WGS sequence"/>
</dbReference>
<feature type="active site" description="Proton donor" evidence="6">
    <location>
        <position position="334"/>
    </location>
</feature>
<comment type="similarity">
    <text evidence="2">Belongs to the glycosyl hydrolase 20 family.</text>
</comment>
<dbReference type="AlphaFoldDB" id="A0AA37KRL7"/>
<dbReference type="PANTHER" id="PTHR22600:SF57">
    <property type="entry name" value="BETA-N-ACETYLHEXOSAMINIDASE"/>
    <property type="match status" value="1"/>
</dbReference>
<reference evidence="8" key="1">
    <citation type="submission" date="2022-01" db="EMBL/GenBank/DDBJ databases">
        <title>Novel bile acid biosynthetic pathways are enriched in the microbiome of centenarians.</title>
        <authorList>
            <person name="Sato Y."/>
            <person name="Atarashi K."/>
            <person name="Plichta R.D."/>
            <person name="Arai Y."/>
            <person name="Sasajima S."/>
            <person name="Kearney M.S."/>
            <person name="Suda W."/>
            <person name="Takeshita K."/>
            <person name="Sasaki T."/>
            <person name="Okamoto S."/>
            <person name="Skelly N.A."/>
            <person name="Okamura Y."/>
            <person name="Vlamakis H."/>
            <person name="Li Y."/>
            <person name="Tanoue T."/>
            <person name="Takei H."/>
            <person name="Nittono H."/>
            <person name="Narushima S."/>
            <person name="Irie J."/>
            <person name="Itoh H."/>
            <person name="Moriya K."/>
            <person name="Sugiura Y."/>
            <person name="Suematsu M."/>
            <person name="Moritoki N."/>
            <person name="Shibata S."/>
            <person name="Littman R.D."/>
            <person name="Fischbach A.M."/>
            <person name="Uwamino Y."/>
            <person name="Inoue T."/>
            <person name="Honda A."/>
            <person name="Hattori M."/>
            <person name="Murai T."/>
            <person name="Xavier J.R."/>
            <person name="Hirose N."/>
            <person name="Honda K."/>
        </authorList>
    </citation>
    <scope>NUCLEOTIDE SEQUENCE</scope>
    <source>
        <strain evidence="8">CE91-St16</strain>
    </source>
</reference>
<dbReference type="PROSITE" id="PS51257">
    <property type="entry name" value="PROKAR_LIPOPROTEIN"/>
    <property type="match status" value="1"/>
</dbReference>
<accession>A0AA37KRL7</accession>
<dbReference type="GO" id="GO:0016020">
    <property type="term" value="C:membrane"/>
    <property type="evidence" value="ECO:0007669"/>
    <property type="project" value="TreeGrafter"/>
</dbReference>
<organism evidence="8 9">
    <name type="scientific">Alistipes finegoldii</name>
    <dbReference type="NCBI Taxonomy" id="214856"/>
    <lineage>
        <taxon>Bacteria</taxon>
        <taxon>Pseudomonadati</taxon>
        <taxon>Bacteroidota</taxon>
        <taxon>Bacteroidia</taxon>
        <taxon>Bacteroidales</taxon>
        <taxon>Rikenellaceae</taxon>
        <taxon>Alistipes</taxon>
    </lineage>
</organism>
<dbReference type="Pfam" id="PF00728">
    <property type="entry name" value="Glyco_hydro_20"/>
    <property type="match status" value="1"/>
</dbReference>
<evidence type="ECO:0000259" key="7">
    <source>
        <dbReference type="PROSITE" id="PS51820"/>
    </source>
</evidence>
<dbReference type="GO" id="GO:0030203">
    <property type="term" value="P:glycosaminoglycan metabolic process"/>
    <property type="evidence" value="ECO:0007669"/>
    <property type="project" value="TreeGrafter"/>
</dbReference>
<dbReference type="Pfam" id="PF13290">
    <property type="entry name" value="CHB_HEX_C_1"/>
    <property type="match status" value="1"/>
</dbReference>
<dbReference type="PANTHER" id="PTHR22600">
    <property type="entry name" value="BETA-HEXOSAMINIDASE"/>
    <property type="match status" value="1"/>
</dbReference>
<dbReference type="SUPFAM" id="SSF55545">
    <property type="entry name" value="beta-N-acetylhexosaminidase-like domain"/>
    <property type="match status" value="1"/>
</dbReference>
<dbReference type="CDD" id="cd06563">
    <property type="entry name" value="GH20_chitobiase-like"/>
    <property type="match status" value="1"/>
</dbReference>
<dbReference type="PROSITE" id="PS51820">
    <property type="entry name" value="PA14"/>
    <property type="match status" value="1"/>
</dbReference>
<dbReference type="InterPro" id="IPR025705">
    <property type="entry name" value="Beta_hexosaminidase_sua/sub"/>
</dbReference>
<dbReference type="Gene3D" id="2.60.120.380">
    <property type="match status" value="1"/>
</dbReference>
<sequence length="748" mass="83530">MKHFAYLLPVCCLLFAACRKDSPATEIIPAPRSVKAGQGTFDLGGGIRIAPADPLLRPAADYLAQLLREENVAAAQDAGNANLSLELDPRLPQQGYTLKITPARIELRGGSCEGVVSAAASLRQLLWAGKGSLPALEIDDAPRFAWRGFMLDVARHFFTKEEVMSLTDRLACYKFNRLHLHLTDDQGWRIEIKRYPLLTRRGAWRTANKHDSLCLRRAADERDPKFLLPEKNIRREQGGIRYGGYYTQDDIREIVAYAAQRGIEVIPEIDLPGHSLAAIGCYPQLACDGRGGWGKHFSTPLCIGRDSTIAFCKNVLTELFDLFPSQYVHIGGDEVERTPWETCPDCQRRIRAEKLEGAGELQAWFTRETEQFLAAHGKTLLGWDEITEDGLTPQSAVMWWRSWMPSTLTAALQNGHRVIESPSEFLYLNGELDRNTLGKVYGWEPLPESLRAWEEGLLGIQANMWTEDVPTADAAGERLFPRLLAVAETAWSAPEKRDFTDFRRRLPLHLHQLERAGWNYRLDDVEGICDDNVFIGAATVRLLPPESAELYYTLDGTVPDTASQRYTAPFSITDSCTLTLRCYNRRGVAAEIRRASFRPTRYAEPSADAGNLQNGLLVRWYDYDGDNCADIDEAPLQANFITDSVVIPDGVTGNIGLICDGYIDIPADGIYSFYTYSDDGSTLAIDGRTVVDNDGLHSRTERSGQAALRRGVHSFSLRYFDTNGGVLEAGIIDSEGRRIPFSSRMLKH</sequence>
<feature type="domain" description="PA14" evidence="7">
    <location>
        <begin position="611"/>
        <end position="745"/>
    </location>
</feature>
<dbReference type="PRINTS" id="PR00738">
    <property type="entry name" value="GLHYDRLASE20"/>
</dbReference>
<gene>
    <name evidence="8" type="ORF">CE91St16_17850</name>
</gene>
<dbReference type="EC" id="3.2.1.52" evidence="3"/>
<evidence type="ECO:0000256" key="6">
    <source>
        <dbReference type="PIRSR" id="PIRSR625705-1"/>
    </source>
</evidence>
<dbReference type="InterPro" id="IPR029018">
    <property type="entry name" value="Hex-like_dom2"/>
</dbReference>
<dbReference type="Pfam" id="PF07691">
    <property type="entry name" value="PA14"/>
    <property type="match status" value="1"/>
</dbReference>
<dbReference type="InterPro" id="IPR015883">
    <property type="entry name" value="Glyco_hydro_20_cat"/>
</dbReference>
<comment type="caution">
    <text evidence="8">The sequence shown here is derived from an EMBL/GenBank/DDBJ whole genome shotgun (WGS) entry which is preliminary data.</text>
</comment>
<evidence type="ECO:0000256" key="2">
    <source>
        <dbReference type="ARBA" id="ARBA00006285"/>
    </source>
</evidence>
<dbReference type="GO" id="GO:0005975">
    <property type="term" value="P:carbohydrate metabolic process"/>
    <property type="evidence" value="ECO:0007669"/>
    <property type="project" value="InterPro"/>
</dbReference>
<dbReference type="InterPro" id="IPR017853">
    <property type="entry name" value="GH"/>
</dbReference>
<protein>
    <recommendedName>
        <fullName evidence="3">beta-N-acetylhexosaminidase</fullName>
        <ecNumber evidence="3">3.2.1.52</ecNumber>
    </recommendedName>
</protein>
<dbReference type="GO" id="GO:0004563">
    <property type="term" value="F:beta-N-acetylhexosaminidase activity"/>
    <property type="evidence" value="ECO:0007669"/>
    <property type="project" value="UniProtKB-EC"/>
</dbReference>
<comment type="catalytic activity">
    <reaction evidence="1">
        <text>Hydrolysis of terminal non-reducing N-acetyl-D-hexosamine residues in N-acetyl-beta-D-hexosaminides.</text>
        <dbReference type="EC" id="3.2.1.52"/>
    </reaction>
</comment>